<feature type="region of interest" description="Disordered" evidence="9">
    <location>
        <begin position="167"/>
        <end position="208"/>
    </location>
</feature>
<dbReference type="SUPFAM" id="SSF47459">
    <property type="entry name" value="HLH, helix-loop-helix DNA-binding domain"/>
    <property type="match status" value="1"/>
</dbReference>
<dbReference type="CDD" id="cd18908">
    <property type="entry name" value="bHLH_SOHLH1_2"/>
    <property type="match status" value="1"/>
</dbReference>
<feature type="compositionally biased region" description="Polar residues" evidence="9">
    <location>
        <begin position="171"/>
        <end position="184"/>
    </location>
</feature>
<dbReference type="GO" id="GO:0000981">
    <property type="term" value="F:DNA-binding transcription factor activity, RNA polymerase II-specific"/>
    <property type="evidence" value="ECO:0007669"/>
    <property type="project" value="TreeGrafter"/>
</dbReference>
<dbReference type="Gene3D" id="4.10.280.10">
    <property type="entry name" value="Helix-loop-helix DNA-binding domain"/>
    <property type="match status" value="1"/>
</dbReference>
<keyword evidence="6" id="KW-0238">DNA-binding</keyword>
<keyword evidence="3" id="KW-0221">Differentiation</keyword>
<evidence type="ECO:0000256" key="7">
    <source>
        <dbReference type="ARBA" id="ARBA00023163"/>
    </source>
</evidence>
<organism evidence="11 12">
    <name type="scientific">Ailuropoda melanoleuca</name>
    <name type="common">Giant panda</name>
    <dbReference type="NCBI Taxonomy" id="9646"/>
    <lineage>
        <taxon>Eukaryota</taxon>
        <taxon>Metazoa</taxon>
        <taxon>Chordata</taxon>
        <taxon>Craniata</taxon>
        <taxon>Vertebrata</taxon>
        <taxon>Euteleostomi</taxon>
        <taxon>Mammalia</taxon>
        <taxon>Eutheria</taxon>
        <taxon>Laurasiatheria</taxon>
        <taxon>Carnivora</taxon>
        <taxon>Caniformia</taxon>
        <taxon>Ursidae</taxon>
        <taxon>Ailuropoda</taxon>
    </lineage>
</organism>
<dbReference type="PROSITE" id="PS50888">
    <property type="entry name" value="BHLH"/>
    <property type="match status" value="1"/>
</dbReference>
<dbReference type="SMART" id="SM00353">
    <property type="entry name" value="HLH"/>
    <property type="match status" value="1"/>
</dbReference>
<feature type="compositionally biased region" description="Basic residues" evidence="9">
    <location>
        <begin position="1"/>
        <end position="11"/>
    </location>
</feature>
<feature type="domain" description="BHLH" evidence="10">
    <location>
        <begin position="57"/>
        <end position="108"/>
    </location>
</feature>
<dbReference type="InterPro" id="IPR011598">
    <property type="entry name" value="bHLH_dom"/>
</dbReference>
<protein>
    <recommendedName>
        <fullName evidence="10">BHLH domain-containing protein</fullName>
    </recommendedName>
</protein>
<evidence type="ECO:0000259" key="10">
    <source>
        <dbReference type="PROSITE" id="PS50888"/>
    </source>
</evidence>
<dbReference type="InterPro" id="IPR036638">
    <property type="entry name" value="HLH_DNA-bd_sf"/>
</dbReference>
<reference evidence="11 12" key="1">
    <citation type="journal article" date="2010" name="Nature">
        <title>The sequence and de novo assembly of the giant panda genome.</title>
        <authorList>
            <person name="Li R."/>
            <person name="Fan W."/>
            <person name="Tian G."/>
            <person name="Zhu H."/>
            <person name="He L."/>
            <person name="Cai J."/>
            <person name="Huang Q."/>
            <person name="Cai Q."/>
            <person name="Li B."/>
            <person name="Bai Y."/>
            <person name="Zhang Z."/>
            <person name="Zhang Y."/>
            <person name="Wang W."/>
            <person name="Li J."/>
            <person name="Wei F."/>
            <person name="Li H."/>
            <person name="Jian M."/>
            <person name="Li J."/>
            <person name="Zhang Z."/>
            <person name="Nielsen R."/>
            <person name="Li D."/>
            <person name="Gu W."/>
            <person name="Yang Z."/>
            <person name="Xuan Z."/>
            <person name="Ryder O.A."/>
            <person name="Leung F.C."/>
            <person name="Zhou Y."/>
            <person name="Cao J."/>
            <person name="Sun X."/>
            <person name="Fu Y."/>
            <person name="Fang X."/>
            <person name="Guo X."/>
            <person name="Wang B."/>
            <person name="Hou R."/>
            <person name="Shen F."/>
            <person name="Mu B."/>
            <person name="Ni P."/>
            <person name="Lin R."/>
            <person name="Qian W."/>
            <person name="Wang G."/>
            <person name="Yu C."/>
            <person name="Nie W."/>
            <person name="Wang J."/>
            <person name="Wu Z."/>
            <person name="Liang H."/>
            <person name="Min J."/>
            <person name="Wu Q."/>
            <person name="Cheng S."/>
            <person name="Ruan J."/>
            <person name="Wang M."/>
            <person name="Shi Z."/>
            <person name="Wen M."/>
            <person name="Liu B."/>
            <person name="Ren X."/>
            <person name="Zheng H."/>
            <person name="Dong D."/>
            <person name="Cook K."/>
            <person name="Shan G."/>
            <person name="Zhang H."/>
            <person name="Kosiol C."/>
            <person name="Xie X."/>
            <person name="Lu Z."/>
            <person name="Zheng H."/>
            <person name="Li Y."/>
            <person name="Steiner C.C."/>
            <person name="Lam T.T."/>
            <person name="Lin S."/>
            <person name="Zhang Q."/>
            <person name="Li G."/>
            <person name="Tian J."/>
            <person name="Gong T."/>
            <person name="Liu H."/>
            <person name="Zhang D."/>
            <person name="Fang L."/>
            <person name="Ye C."/>
            <person name="Zhang J."/>
            <person name="Hu W."/>
            <person name="Xu A."/>
            <person name="Ren Y."/>
            <person name="Zhang G."/>
            <person name="Bruford M.W."/>
            <person name="Li Q."/>
            <person name="Ma L."/>
            <person name="Guo Y."/>
            <person name="An N."/>
            <person name="Hu Y."/>
            <person name="Zheng Y."/>
            <person name="Shi Y."/>
            <person name="Li Z."/>
            <person name="Liu Q."/>
            <person name="Chen Y."/>
            <person name="Zhao J."/>
            <person name="Qu N."/>
            <person name="Zhao S."/>
            <person name="Tian F."/>
            <person name="Wang X."/>
            <person name="Wang H."/>
            <person name="Xu L."/>
            <person name="Liu X."/>
            <person name="Vinar T."/>
            <person name="Wang Y."/>
            <person name="Lam T.W."/>
            <person name="Yiu S.M."/>
            <person name="Liu S."/>
            <person name="Zhang H."/>
            <person name="Li D."/>
            <person name="Huang Y."/>
            <person name="Wang X."/>
            <person name="Yang G."/>
            <person name="Jiang Z."/>
            <person name="Wang J."/>
            <person name="Qin N."/>
            <person name="Li L."/>
            <person name="Li J."/>
            <person name="Bolund L."/>
            <person name="Kristiansen K."/>
            <person name="Wong G.K."/>
            <person name="Olson M."/>
            <person name="Zhang X."/>
            <person name="Li S."/>
            <person name="Yang H."/>
            <person name="Wang J."/>
            <person name="Wang J."/>
        </authorList>
    </citation>
    <scope>NUCLEOTIDE SEQUENCE [LARGE SCALE GENOMIC DNA]</scope>
</reference>
<evidence type="ECO:0000256" key="2">
    <source>
        <dbReference type="ARBA" id="ARBA00022473"/>
    </source>
</evidence>
<proteinExistence type="predicted"/>
<reference evidence="11" key="2">
    <citation type="submission" date="2025-08" db="UniProtKB">
        <authorList>
            <consortium name="Ensembl"/>
        </authorList>
    </citation>
    <scope>IDENTIFICATION</scope>
</reference>
<reference evidence="11" key="3">
    <citation type="submission" date="2025-09" db="UniProtKB">
        <authorList>
            <consortium name="Ensembl"/>
        </authorList>
    </citation>
    <scope>IDENTIFICATION</scope>
</reference>
<keyword evidence="2" id="KW-0217">Developmental protein</keyword>
<keyword evidence="12" id="KW-1185">Reference proteome</keyword>
<keyword evidence="8" id="KW-0539">Nucleus</keyword>
<evidence type="ECO:0000256" key="5">
    <source>
        <dbReference type="ARBA" id="ARBA00023015"/>
    </source>
</evidence>
<dbReference type="InParanoid" id="A0A7N5JT13"/>
<keyword evidence="4" id="KW-0744">Spermatogenesis</keyword>
<dbReference type="AlphaFoldDB" id="A0A7N5JT13"/>
<keyword evidence="5" id="KW-0805">Transcription regulation</keyword>
<evidence type="ECO:0000256" key="3">
    <source>
        <dbReference type="ARBA" id="ARBA00022782"/>
    </source>
</evidence>
<evidence type="ECO:0000256" key="9">
    <source>
        <dbReference type="SAM" id="MobiDB-lite"/>
    </source>
</evidence>
<evidence type="ECO:0000256" key="4">
    <source>
        <dbReference type="ARBA" id="ARBA00022871"/>
    </source>
</evidence>
<evidence type="ECO:0000256" key="8">
    <source>
        <dbReference type="ARBA" id="ARBA00023242"/>
    </source>
</evidence>
<keyword evidence="7" id="KW-0804">Transcription</keyword>
<accession>A0A7N5JT13</accession>
<evidence type="ECO:0000256" key="1">
    <source>
        <dbReference type="ARBA" id="ARBA00004123"/>
    </source>
</evidence>
<comment type="subcellular location">
    <subcellularLocation>
        <location evidence="1">Nucleus</location>
    </subcellularLocation>
</comment>
<dbReference type="InterPro" id="IPR039583">
    <property type="entry name" value="TCFL5/SOLH1/2"/>
</dbReference>
<dbReference type="GeneTree" id="ENSGT00390000000656"/>
<dbReference type="Ensembl" id="ENSAMET00000032674.1">
    <property type="protein sequence ID" value="ENSAMEP00000030006.1"/>
    <property type="gene ID" value="ENSAMEG00000023792.1"/>
</dbReference>
<dbReference type="PANTHER" id="PTHR15402:SF4">
    <property type="entry name" value="SPERMATOGENESIS- AND OOGENESIS-SPECIFIC BASIC HELIX-LOOP-HELIX-CONTAINING PROTEIN 1"/>
    <property type="match status" value="1"/>
</dbReference>
<evidence type="ECO:0000256" key="6">
    <source>
        <dbReference type="ARBA" id="ARBA00023125"/>
    </source>
</evidence>
<dbReference type="GO" id="GO:0046983">
    <property type="term" value="F:protein dimerization activity"/>
    <property type="evidence" value="ECO:0007669"/>
    <property type="project" value="InterPro"/>
</dbReference>
<dbReference type="GO" id="GO:0030154">
    <property type="term" value="P:cell differentiation"/>
    <property type="evidence" value="ECO:0007669"/>
    <property type="project" value="UniProtKB-KW"/>
</dbReference>
<evidence type="ECO:0000313" key="12">
    <source>
        <dbReference type="Proteomes" id="UP000008912"/>
    </source>
</evidence>
<dbReference type="GO" id="GO:0000978">
    <property type="term" value="F:RNA polymerase II cis-regulatory region sequence-specific DNA binding"/>
    <property type="evidence" value="ECO:0007669"/>
    <property type="project" value="TreeGrafter"/>
</dbReference>
<dbReference type="Proteomes" id="UP000008912">
    <property type="component" value="Unassembled WGS sequence"/>
</dbReference>
<dbReference type="GO" id="GO:0005634">
    <property type="term" value="C:nucleus"/>
    <property type="evidence" value="ECO:0007669"/>
    <property type="project" value="UniProtKB-SubCell"/>
</dbReference>
<name>A0A7N5JT13_AILME</name>
<dbReference type="Pfam" id="PF00010">
    <property type="entry name" value="HLH"/>
    <property type="match status" value="1"/>
</dbReference>
<dbReference type="PANTHER" id="PTHR15402">
    <property type="entry name" value="TRANSCRIPTION FACTOR-LIKE 5 PROTEIN"/>
    <property type="match status" value="1"/>
</dbReference>
<dbReference type="GO" id="GO:0007283">
    <property type="term" value="P:spermatogenesis"/>
    <property type="evidence" value="ECO:0007669"/>
    <property type="project" value="UniProtKB-KW"/>
</dbReference>
<sequence length="309" mass="32516">MRAPGSRRRFPGLHGAPRSLPLLGSGSFQSSDQGCSEDHGQGGRPVKAPSEHSGSGFGLPRNVLSERERRKRISVSCERLRALLPQFDGRREDMASVLEMAVQFLRLAGTLVPSQEPHAVLGPSKEMWREWQRDVTPLAFPCPSAAGPPDGGTGACGLSVLVSPGWLGSPRGQQTQTVQGSPSAFVSPRPQAPPSCMTTGAGEDEAPSGTAEMLEGLSALPGKQGLVPVRMGLVSSLEGDRRGNGCHQGQGCSGGHSWPVLFVLFSAREQGPSFCSSRTGPPVLLHLGPLGVSGSRPHPCCWPHCARLS</sequence>
<evidence type="ECO:0000313" key="11">
    <source>
        <dbReference type="Ensembl" id="ENSAMEP00000030006.1"/>
    </source>
</evidence>
<feature type="region of interest" description="Disordered" evidence="9">
    <location>
        <begin position="1"/>
        <end position="63"/>
    </location>
</feature>